<feature type="compositionally biased region" description="Basic and acidic residues" evidence="1">
    <location>
        <begin position="672"/>
        <end position="688"/>
    </location>
</feature>
<dbReference type="OrthoDB" id="4159838at2759"/>
<dbReference type="RefSeq" id="XP_040692893.1">
    <property type="nucleotide sequence ID" value="XM_040834399.1"/>
</dbReference>
<sequence length="921" mass="101731">MEDIRPTAKWANRMLRPLASIYRRLEKHQETLSIVTNSKPKEKLEGCDAETTRVSTASEAEESFSFSDGEPDDPAWVPGKTVKRRIRHKYSSRAEVSKGTRKRSRLSLRSPELQKTLPGAIEIATPLITGKTRGLFERTSARKQLFKNDLSSTSNAGPSDGRRPGRPNNTSYPAYRGSWKEALDLSGDTRFADIAHVLDRIFIRFLNSTRVPDGKTPKVRGARSLLSMATRCLPEFIAEEQREQDESEEVADVDMCDAYFTELETHYAPHGNGWQPLREAVRAQGIHLVSEMLVEKWVSQLAGCRLLYELLSQGEHGAFESILSRFLSTINTYDYPTSFDPPRPASYQDPVQLLNHYYLRFPLRRSFVFDELAKLLLRKAFAPEWMVTNMWKHYVDGAINSLSADDDESAAATRLIEAVILSAGNISPSMDASANLVSRGGVRPARGRDTRTAAMSIPGLPQDQSPCPIPIQDALSNLTLSLITALGGMHISRSQTAAAEERIASMKVRNIVSYLAFTVQREIDIRAPSCKANVPTYQSLRHGSVLLSNYLLQCNEEGLAQTVGQSDSISTNVESFFESLSDRADVIKELAVLAQQVFRCCERGQKRDQTYTSLQVRNKVSQLAQLSIAGGLGMFLGKVATETAMGFAETTADPDDHVWAVEIQERVVSSQREQESEGPAVHEQHHSDGPSGLYRWEDSIGEWVQRTPGSKAKATGFEIGSRQLGSRPSIPSTIACSTNSSPSTSAPSEDSASSIASSPPTVPIKRTLPDRRSAPRSSKRLRLGPVEVYTDGADSPHDSASPTSNQLPKWNSTATAAKSRPRRGVLRELTQAKNKPPQVIDNGAKSTTYASKVQVVIFNKAAQDTVEDVQRGNPQPNESPEACISVDQRKTELPRSWTVPAPRQRMVIPCSEDSDDELSFL</sequence>
<feature type="region of interest" description="Disordered" evidence="1">
    <location>
        <begin position="58"/>
        <end position="78"/>
    </location>
</feature>
<dbReference type="VEuPathDB" id="FungiDB:ASPWEDRAFT_362245"/>
<dbReference type="Proteomes" id="UP000184383">
    <property type="component" value="Unassembled WGS sequence"/>
</dbReference>
<name>A0A1L9RWH5_ASPWE</name>
<feature type="region of interest" description="Disordered" evidence="1">
    <location>
        <begin position="146"/>
        <end position="174"/>
    </location>
</feature>
<accession>A0A1L9RWH5</accession>
<evidence type="ECO:0000313" key="3">
    <source>
        <dbReference type="Proteomes" id="UP000184383"/>
    </source>
</evidence>
<feature type="compositionally biased region" description="Polar residues" evidence="1">
    <location>
        <begin position="798"/>
        <end position="816"/>
    </location>
</feature>
<feature type="region of interest" description="Disordered" evidence="1">
    <location>
        <begin position="667"/>
        <end position="694"/>
    </location>
</feature>
<reference evidence="3" key="1">
    <citation type="journal article" date="2017" name="Genome Biol.">
        <title>Comparative genomics reveals high biological diversity and specific adaptations in the industrially and medically important fungal genus Aspergillus.</title>
        <authorList>
            <person name="de Vries R.P."/>
            <person name="Riley R."/>
            <person name="Wiebenga A."/>
            <person name="Aguilar-Osorio G."/>
            <person name="Amillis S."/>
            <person name="Uchima C.A."/>
            <person name="Anderluh G."/>
            <person name="Asadollahi M."/>
            <person name="Askin M."/>
            <person name="Barry K."/>
            <person name="Battaglia E."/>
            <person name="Bayram O."/>
            <person name="Benocci T."/>
            <person name="Braus-Stromeyer S.A."/>
            <person name="Caldana C."/>
            <person name="Canovas D."/>
            <person name="Cerqueira G.C."/>
            <person name="Chen F."/>
            <person name="Chen W."/>
            <person name="Choi C."/>
            <person name="Clum A."/>
            <person name="Dos Santos R.A."/>
            <person name="Damasio A.R."/>
            <person name="Diallinas G."/>
            <person name="Emri T."/>
            <person name="Fekete E."/>
            <person name="Flipphi M."/>
            <person name="Freyberg S."/>
            <person name="Gallo A."/>
            <person name="Gournas C."/>
            <person name="Habgood R."/>
            <person name="Hainaut M."/>
            <person name="Harispe M.L."/>
            <person name="Henrissat B."/>
            <person name="Hilden K.S."/>
            <person name="Hope R."/>
            <person name="Hossain A."/>
            <person name="Karabika E."/>
            <person name="Karaffa L."/>
            <person name="Karanyi Z."/>
            <person name="Krasevec N."/>
            <person name="Kuo A."/>
            <person name="Kusch H."/>
            <person name="LaButti K."/>
            <person name="Lagendijk E.L."/>
            <person name="Lapidus A."/>
            <person name="Levasseur A."/>
            <person name="Lindquist E."/>
            <person name="Lipzen A."/>
            <person name="Logrieco A.F."/>
            <person name="MacCabe A."/>
            <person name="Maekelae M.R."/>
            <person name="Malavazi I."/>
            <person name="Melin P."/>
            <person name="Meyer V."/>
            <person name="Mielnichuk N."/>
            <person name="Miskei M."/>
            <person name="Molnar A.P."/>
            <person name="Mule G."/>
            <person name="Ngan C.Y."/>
            <person name="Orejas M."/>
            <person name="Orosz E."/>
            <person name="Ouedraogo J.P."/>
            <person name="Overkamp K.M."/>
            <person name="Park H.-S."/>
            <person name="Perrone G."/>
            <person name="Piumi F."/>
            <person name="Punt P.J."/>
            <person name="Ram A.F."/>
            <person name="Ramon A."/>
            <person name="Rauscher S."/>
            <person name="Record E."/>
            <person name="Riano-Pachon D.M."/>
            <person name="Robert V."/>
            <person name="Roehrig J."/>
            <person name="Ruller R."/>
            <person name="Salamov A."/>
            <person name="Salih N.S."/>
            <person name="Samson R.A."/>
            <person name="Sandor E."/>
            <person name="Sanguinetti M."/>
            <person name="Schuetze T."/>
            <person name="Sepcic K."/>
            <person name="Shelest E."/>
            <person name="Sherlock G."/>
            <person name="Sophianopoulou V."/>
            <person name="Squina F.M."/>
            <person name="Sun H."/>
            <person name="Susca A."/>
            <person name="Todd R.B."/>
            <person name="Tsang A."/>
            <person name="Unkles S.E."/>
            <person name="van de Wiele N."/>
            <person name="van Rossen-Uffink D."/>
            <person name="Oliveira J.V."/>
            <person name="Vesth T.C."/>
            <person name="Visser J."/>
            <person name="Yu J.-H."/>
            <person name="Zhou M."/>
            <person name="Andersen M.R."/>
            <person name="Archer D.B."/>
            <person name="Baker S.E."/>
            <person name="Benoit I."/>
            <person name="Brakhage A.A."/>
            <person name="Braus G.H."/>
            <person name="Fischer R."/>
            <person name="Frisvad J.C."/>
            <person name="Goldman G.H."/>
            <person name="Houbraken J."/>
            <person name="Oakley B."/>
            <person name="Pocsi I."/>
            <person name="Scazzocchio C."/>
            <person name="Seiboth B."/>
            <person name="vanKuyk P.A."/>
            <person name="Wortman J."/>
            <person name="Dyer P.S."/>
            <person name="Grigoriev I.V."/>
        </authorList>
    </citation>
    <scope>NUCLEOTIDE SEQUENCE [LARGE SCALE GENOMIC DNA]</scope>
    <source>
        <strain evidence="3">DTO 134E9</strain>
    </source>
</reference>
<dbReference type="GeneID" id="63750247"/>
<evidence type="ECO:0000313" key="2">
    <source>
        <dbReference type="EMBL" id="OJJ39217.1"/>
    </source>
</evidence>
<organism evidence="2 3">
    <name type="scientific">Aspergillus wentii DTO 134E9</name>
    <dbReference type="NCBI Taxonomy" id="1073089"/>
    <lineage>
        <taxon>Eukaryota</taxon>
        <taxon>Fungi</taxon>
        <taxon>Dikarya</taxon>
        <taxon>Ascomycota</taxon>
        <taxon>Pezizomycotina</taxon>
        <taxon>Eurotiomycetes</taxon>
        <taxon>Eurotiomycetidae</taxon>
        <taxon>Eurotiales</taxon>
        <taxon>Aspergillaceae</taxon>
        <taxon>Aspergillus</taxon>
        <taxon>Aspergillus subgen. Cremei</taxon>
    </lineage>
</organism>
<dbReference type="STRING" id="1073089.A0A1L9RWH5"/>
<evidence type="ECO:0000256" key="1">
    <source>
        <dbReference type="SAM" id="MobiDB-lite"/>
    </source>
</evidence>
<dbReference type="AlphaFoldDB" id="A0A1L9RWH5"/>
<feature type="region of interest" description="Disordered" evidence="1">
    <location>
        <begin position="718"/>
        <end position="822"/>
    </location>
</feature>
<feature type="compositionally biased region" description="Polar residues" evidence="1">
    <location>
        <begin position="723"/>
        <end position="736"/>
    </location>
</feature>
<dbReference type="EMBL" id="KV878210">
    <property type="protein sequence ID" value="OJJ39217.1"/>
    <property type="molecule type" value="Genomic_DNA"/>
</dbReference>
<keyword evidence="3" id="KW-1185">Reference proteome</keyword>
<proteinExistence type="predicted"/>
<feature type="compositionally biased region" description="Low complexity" evidence="1">
    <location>
        <begin position="737"/>
        <end position="759"/>
    </location>
</feature>
<gene>
    <name evidence="2" type="ORF">ASPWEDRAFT_362245</name>
</gene>
<protein>
    <submittedName>
        <fullName evidence="2">Uncharacterized protein</fullName>
    </submittedName>
</protein>